<gene>
    <name evidence="11" type="primary">LOC109485945</name>
</gene>
<feature type="domain" description="UTP23 sensor motif region" evidence="9">
    <location>
        <begin position="189"/>
        <end position="207"/>
    </location>
</feature>
<evidence type="ECO:0000256" key="4">
    <source>
        <dbReference type="ARBA" id="ARBA00023242"/>
    </source>
</evidence>
<comment type="function">
    <text evidence="5">Involved in rRNA-processing and ribosome biogenesis.</text>
</comment>
<evidence type="ECO:0000256" key="5">
    <source>
        <dbReference type="ARBA" id="ARBA00037300"/>
    </source>
</evidence>
<comment type="subcellular location">
    <subcellularLocation>
        <location evidence="1">Nucleus</location>
        <location evidence="1">Nucleolus</location>
    </subcellularLocation>
</comment>
<keyword evidence="2" id="KW-0690">Ribosome biogenesis</keyword>
<accession>A0A6P5AQ22</accession>
<dbReference type="AlphaFoldDB" id="A0A6P5AQ22"/>
<dbReference type="InterPro" id="IPR029060">
    <property type="entry name" value="PIN-like_dom_sf"/>
</dbReference>
<dbReference type="GO" id="GO:0006364">
    <property type="term" value="P:rRNA processing"/>
    <property type="evidence" value="ECO:0007669"/>
    <property type="project" value="UniProtKB-KW"/>
</dbReference>
<keyword evidence="4" id="KW-0539">Nucleus</keyword>
<evidence type="ECO:0000256" key="6">
    <source>
        <dbReference type="ARBA" id="ARBA00038503"/>
    </source>
</evidence>
<evidence type="ECO:0000256" key="3">
    <source>
        <dbReference type="ARBA" id="ARBA00022552"/>
    </source>
</evidence>
<keyword evidence="3" id="KW-0698">rRNA processing</keyword>
<evidence type="ECO:0000256" key="7">
    <source>
        <dbReference type="ARBA" id="ARBA00071400"/>
    </source>
</evidence>
<dbReference type="PANTHER" id="PTHR12416">
    <property type="entry name" value="RRNA-PROCESSING PROTEIN UTP23 HOMOLOG"/>
    <property type="match status" value="1"/>
</dbReference>
<name>A0A6P5AQ22_BRABE</name>
<dbReference type="Proteomes" id="UP000515135">
    <property type="component" value="Unplaced"/>
</dbReference>
<evidence type="ECO:0000256" key="1">
    <source>
        <dbReference type="ARBA" id="ARBA00004604"/>
    </source>
</evidence>
<proteinExistence type="inferred from homology"/>
<dbReference type="SUPFAM" id="SSF88723">
    <property type="entry name" value="PIN domain-like"/>
    <property type="match status" value="1"/>
</dbReference>
<protein>
    <recommendedName>
        <fullName evidence="7">rRNA-processing protein UTP23 homolog</fullName>
    </recommendedName>
</protein>
<feature type="compositionally biased region" description="Basic residues" evidence="8">
    <location>
        <begin position="223"/>
        <end position="235"/>
    </location>
</feature>
<dbReference type="Pfam" id="PF04900">
    <property type="entry name" value="Fcf1"/>
    <property type="match status" value="1"/>
</dbReference>
<dbReference type="KEGG" id="bbel:109485945"/>
<evidence type="ECO:0000259" key="9">
    <source>
        <dbReference type="Pfam" id="PF24779"/>
    </source>
</evidence>
<dbReference type="InterPro" id="IPR057776">
    <property type="entry name" value="UTP23_sensor"/>
</dbReference>
<dbReference type="RefSeq" id="XP_019645207.1">
    <property type="nucleotide sequence ID" value="XM_019789648.1"/>
</dbReference>
<dbReference type="InterPro" id="IPR006984">
    <property type="entry name" value="Fcf1/UTP23"/>
</dbReference>
<evidence type="ECO:0000256" key="2">
    <source>
        <dbReference type="ARBA" id="ARBA00022517"/>
    </source>
</evidence>
<dbReference type="FunFam" id="3.40.50.1010:FF:000006">
    <property type="entry name" value="rRNA-processing protein UTP23 homolog"/>
    <property type="match status" value="1"/>
</dbReference>
<evidence type="ECO:0000313" key="10">
    <source>
        <dbReference type="Proteomes" id="UP000515135"/>
    </source>
</evidence>
<comment type="similarity">
    <text evidence="6">Belongs to the UTP23/FCF1 family. UTP23 subfamily.</text>
</comment>
<dbReference type="GeneID" id="109485945"/>
<reference evidence="11" key="1">
    <citation type="submission" date="2025-08" db="UniProtKB">
        <authorList>
            <consortium name="RefSeq"/>
        </authorList>
    </citation>
    <scope>IDENTIFICATION</scope>
    <source>
        <tissue evidence="11">Gonad</tissue>
    </source>
</reference>
<feature type="compositionally biased region" description="Basic and acidic residues" evidence="8">
    <location>
        <begin position="174"/>
        <end position="183"/>
    </location>
</feature>
<sequence length="244" mass="27337">MKVKRQKNVRHVLSFYKNNFSYNEPYQVLIDGTFCKAALQFKVDIKEQLPKYLEGNVQLLTTSCVLAELEAFGQLMYGAFLVAKRFKPRKCGHKGAPVPAADCLLSLVKPHNEQHYFVATQDPLLTQKLKNIPAVPLLYLNKATPVLDRPSARSVAKAEGLQDTKIGLSEHEASVLKAMKDEPTTVQQKKKRKRPKAPNPLSCKPKKQKTSDTGDQKSGQTAGKRKRKRKRKGKKPATSVMPTV</sequence>
<evidence type="ECO:0000256" key="8">
    <source>
        <dbReference type="SAM" id="MobiDB-lite"/>
    </source>
</evidence>
<dbReference type="Gene3D" id="3.40.50.1010">
    <property type="entry name" value="5'-nuclease"/>
    <property type="match status" value="1"/>
</dbReference>
<dbReference type="OrthoDB" id="25675at2759"/>
<organism evidence="10 11">
    <name type="scientific">Branchiostoma belcheri</name>
    <name type="common">Amphioxus</name>
    <dbReference type="NCBI Taxonomy" id="7741"/>
    <lineage>
        <taxon>Eukaryota</taxon>
        <taxon>Metazoa</taxon>
        <taxon>Chordata</taxon>
        <taxon>Cephalochordata</taxon>
        <taxon>Leptocardii</taxon>
        <taxon>Amphioxiformes</taxon>
        <taxon>Branchiostomatidae</taxon>
        <taxon>Branchiostoma</taxon>
    </lineage>
</organism>
<keyword evidence="10" id="KW-1185">Reference proteome</keyword>
<evidence type="ECO:0000313" key="11">
    <source>
        <dbReference type="RefSeq" id="XP_019645207.1"/>
    </source>
</evidence>
<dbReference type="Pfam" id="PF24779">
    <property type="entry name" value="UTP23_sensor"/>
    <property type="match status" value="1"/>
</dbReference>
<dbReference type="GO" id="GO:0032040">
    <property type="term" value="C:small-subunit processome"/>
    <property type="evidence" value="ECO:0007669"/>
    <property type="project" value="InterPro"/>
</dbReference>
<dbReference type="CDD" id="cd09866">
    <property type="entry name" value="PIN_Fcf1-Utp23-H"/>
    <property type="match status" value="1"/>
</dbReference>
<feature type="region of interest" description="Disordered" evidence="8">
    <location>
        <begin position="174"/>
        <end position="244"/>
    </location>
</feature>